<evidence type="ECO:0000256" key="6">
    <source>
        <dbReference type="ARBA" id="ARBA00023136"/>
    </source>
</evidence>
<organism evidence="10 11">
    <name type="scientific">Dufourea novaeangliae</name>
    <name type="common">Sweat bee</name>
    <dbReference type="NCBI Taxonomy" id="178035"/>
    <lineage>
        <taxon>Eukaryota</taxon>
        <taxon>Metazoa</taxon>
        <taxon>Ecdysozoa</taxon>
        <taxon>Arthropoda</taxon>
        <taxon>Hexapoda</taxon>
        <taxon>Insecta</taxon>
        <taxon>Pterygota</taxon>
        <taxon>Neoptera</taxon>
        <taxon>Endopterygota</taxon>
        <taxon>Hymenoptera</taxon>
        <taxon>Apocrita</taxon>
        <taxon>Aculeata</taxon>
        <taxon>Apoidea</taxon>
        <taxon>Anthophila</taxon>
        <taxon>Halictidae</taxon>
        <taxon>Rophitinae</taxon>
        <taxon>Dufourea</taxon>
    </lineage>
</organism>
<feature type="transmembrane region" description="Helical" evidence="9">
    <location>
        <begin position="330"/>
        <end position="351"/>
    </location>
</feature>
<evidence type="ECO:0000256" key="8">
    <source>
        <dbReference type="ARBA" id="ARBA00023224"/>
    </source>
</evidence>
<dbReference type="GO" id="GO:0004984">
    <property type="term" value="F:olfactory receptor activity"/>
    <property type="evidence" value="ECO:0007669"/>
    <property type="project" value="InterPro"/>
</dbReference>
<dbReference type="AlphaFoldDB" id="A0A154P1M0"/>
<evidence type="ECO:0000256" key="1">
    <source>
        <dbReference type="ARBA" id="ARBA00004141"/>
    </source>
</evidence>
<evidence type="ECO:0000256" key="7">
    <source>
        <dbReference type="ARBA" id="ARBA00023170"/>
    </source>
</evidence>
<evidence type="ECO:0000313" key="10">
    <source>
        <dbReference type="EMBL" id="KZC05825.1"/>
    </source>
</evidence>
<gene>
    <name evidence="10" type="ORF">WN55_04765</name>
</gene>
<keyword evidence="6 9" id="KW-0472">Membrane</keyword>
<feature type="transmembrane region" description="Helical" evidence="9">
    <location>
        <begin position="264"/>
        <end position="286"/>
    </location>
</feature>
<evidence type="ECO:0000256" key="5">
    <source>
        <dbReference type="ARBA" id="ARBA00022989"/>
    </source>
</evidence>
<dbReference type="GO" id="GO:0005886">
    <property type="term" value="C:plasma membrane"/>
    <property type="evidence" value="ECO:0007669"/>
    <property type="project" value="UniProtKB-SubCell"/>
</dbReference>
<dbReference type="PANTHER" id="PTHR21137">
    <property type="entry name" value="ODORANT RECEPTOR"/>
    <property type="match status" value="1"/>
</dbReference>
<evidence type="ECO:0000256" key="4">
    <source>
        <dbReference type="ARBA" id="ARBA00022725"/>
    </source>
</evidence>
<comment type="similarity">
    <text evidence="9">Belongs to the insect chemoreceptor superfamily. Heteromeric odorant receptor channel (TC 1.A.69) family.</text>
</comment>
<keyword evidence="11" id="KW-1185">Reference proteome</keyword>
<reference evidence="10 11" key="1">
    <citation type="submission" date="2015-07" db="EMBL/GenBank/DDBJ databases">
        <title>The genome of Dufourea novaeangliae.</title>
        <authorList>
            <person name="Pan H."/>
            <person name="Kapheim K."/>
        </authorList>
    </citation>
    <scope>NUCLEOTIDE SEQUENCE [LARGE SCALE GENOMIC DNA]</scope>
    <source>
        <strain evidence="10">0120121106</strain>
        <tissue evidence="10">Whole body</tissue>
    </source>
</reference>
<keyword evidence="8 9" id="KW-0807">Transducer</keyword>
<evidence type="ECO:0000256" key="9">
    <source>
        <dbReference type="RuleBase" id="RU351113"/>
    </source>
</evidence>
<dbReference type="EMBL" id="KQ434796">
    <property type="protein sequence ID" value="KZC05825.1"/>
    <property type="molecule type" value="Genomic_DNA"/>
</dbReference>
<keyword evidence="7 9" id="KW-0675">Receptor</keyword>
<dbReference type="Proteomes" id="UP000076502">
    <property type="component" value="Unassembled WGS sequence"/>
</dbReference>
<keyword evidence="3 9" id="KW-0812">Transmembrane</keyword>
<dbReference type="STRING" id="178035.A0A154P1M0"/>
<proteinExistence type="inferred from homology"/>
<dbReference type="InterPro" id="IPR004117">
    <property type="entry name" value="7tm6_olfct_rcpt"/>
</dbReference>
<keyword evidence="4 9" id="KW-0552">Olfaction</keyword>
<keyword evidence="2 9" id="KW-0716">Sensory transduction</keyword>
<evidence type="ECO:0000313" key="11">
    <source>
        <dbReference type="Proteomes" id="UP000076502"/>
    </source>
</evidence>
<name>A0A154P1M0_DUFNO</name>
<keyword evidence="5 9" id="KW-1133">Transmembrane helix</keyword>
<evidence type="ECO:0000256" key="2">
    <source>
        <dbReference type="ARBA" id="ARBA00022606"/>
    </source>
</evidence>
<comment type="subcellular location">
    <subcellularLocation>
        <location evidence="9">Cell membrane</location>
        <topology evidence="9">Multi-pass membrane protein</topology>
    </subcellularLocation>
    <subcellularLocation>
        <location evidence="1">Membrane</location>
        <topology evidence="1">Multi-pass membrane protein</topology>
    </subcellularLocation>
</comment>
<sequence length="359" mass="41467">MNIENYTFINQLVLKFVGLYPINITRYIICINCMLLIVIPLVAHIYKNWENLNIILETSSVLLTISLALTKSLIWIFNRKELESFIDIMLTDYWKLVEPDVFTDLQKYAIYAKNVTKGYLFLIVNALLFFYSLPVIDSFMSIIRDTNDNSTVPKNFPFVASYPLTFYKFPFYEIVYISQMLGTCICGLMIVATDTLIASALLHTCGHFKILKRNLRQLDSFCSNMQKNFHSLLFVQTMASSIIICFIGLQVSMTLMDQSNLMKYASHLMMALFQLLLFCFPGDMLISQSSSISRAVYSIQWYKLPLFIKYETSMIMLRSQKPSYITAGKIYVMCLESFSSTLSTALSYFMMLRSFNLEA</sequence>
<feature type="transmembrane region" description="Helical" evidence="9">
    <location>
        <begin position="229"/>
        <end position="252"/>
    </location>
</feature>
<feature type="transmembrane region" description="Helical" evidence="9">
    <location>
        <begin position="24"/>
        <end position="46"/>
    </location>
</feature>
<dbReference type="OrthoDB" id="6614360at2759"/>
<dbReference type="GO" id="GO:0007165">
    <property type="term" value="P:signal transduction"/>
    <property type="evidence" value="ECO:0007669"/>
    <property type="project" value="UniProtKB-KW"/>
</dbReference>
<evidence type="ECO:0000256" key="3">
    <source>
        <dbReference type="ARBA" id="ARBA00022692"/>
    </source>
</evidence>
<feature type="transmembrane region" description="Helical" evidence="9">
    <location>
        <begin position="52"/>
        <end position="77"/>
    </location>
</feature>
<dbReference type="PANTHER" id="PTHR21137:SF44">
    <property type="entry name" value="ODORANT RECEPTOR 13A-RELATED"/>
    <property type="match status" value="1"/>
</dbReference>
<accession>A0A154P1M0</accession>
<protein>
    <recommendedName>
        <fullName evidence="9">Odorant receptor</fullName>
    </recommendedName>
</protein>
<dbReference type="Pfam" id="PF02949">
    <property type="entry name" value="7tm_6"/>
    <property type="match status" value="2"/>
</dbReference>
<dbReference type="GO" id="GO:0005549">
    <property type="term" value="F:odorant binding"/>
    <property type="evidence" value="ECO:0007669"/>
    <property type="project" value="InterPro"/>
</dbReference>
<feature type="transmembrane region" description="Helical" evidence="9">
    <location>
        <begin position="119"/>
        <end position="143"/>
    </location>
</feature>
<feature type="transmembrane region" description="Helical" evidence="9">
    <location>
        <begin position="180"/>
        <end position="208"/>
    </location>
</feature>